<name>G0MNK4_CAEBE</name>
<dbReference type="HOGENOM" id="CLU_2294156_0_0_1"/>
<evidence type="ECO:0000313" key="2">
    <source>
        <dbReference type="Proteomes" id="UP000008068"/>
    </source>
</evidence>
<dbReference type="EMBL" id="GL379804">
    <property type="protein sequence ID" value="EGT39061.1"/>
    <property type="molecule type" value="Genomic_DNA"/>
</dbReference>
<gene>
    <name evidence="1" type="ORF">CAEBREN_15329</name>
</gene>
<dbReference type="InParanoid" id="G0MNK4"/>
<protein>
    <submittedName>
        <fullName evidence="1">Uncharacterized protein</fullName>
    </submittedName>
</protein>
<keyword evidence="2" id="KW-1185">Reference proteome</keyword>
<evidence type="ECO:0000313" key="1">
    <source>
        <dbReference type="EMBL" id="EGT39061.1"/>
    </source>
</evidence>
<dbReference type="Proteomes" id="UP000008068">
    <property type="component" value="Unassembled WGS sequence"/>
</dbReference>
<dbReference type="AlphaFoldDB" id="G0MNK4"/>
<accession>G0MNK4</accession>
<sequence length="101" mass="12025">MEICPFFKIGISLAVLGFEIEQNRTVQTRDVTKMSDKYYKNLFHTFLKVSIFSFCRSIHFLSLRNNLFYRRISVSGRQNQRSQGLDGIFEELILNFFAMRR</sequence>
<proteinExistence type="predicted"/>
<reference evidence="2" key="1">
    <citation type="submission" date="2011-07" db="EMBL/GenBank/DDBJ databases">
        <authorList>
            <consortium name="Caenorhabditis brenneri Sequencing and Analysis Consortium"/>
            <person name="Wilson R.K."/>
        </authorList>
    </citation>
    <scope>NUCLEOTIDE SEQUENCE [LARGE SCALE GENOMIC DNA]</scope>
    <source>
        <strain evidence="2">PB2801</strain>
    </source>
</reference>
<organism evidence="2">
    <name type="scientific">Caenorhabditis brenneri</name>
    <name type="common">Nematode worm</name>
    <dbReference type="NCBI Taxonomy" id="135651"/>
    <lineage>
        <taxon>Eukaryota</taxon>
        <taxon>Metazoa</taxon>
        <taxon>Ecdysozoa</taxon>
        <taxon>Nematoda</taxon>
        <taxon>Chromadorea</taxon>
        <taxon>Rhabditida</taxon>
        <taxon>Rhabditina</taxon>
        <taxon>Rhabditomorpha</taxon>
        <taxon>Rhabditoidea</taxon>
        <taxon>Rhabditidae</taxon>
        <taxon>Peloderinae</taxon>
        <taxon>Caenorhabditis</taxon>
    </lineage>
</organism>